<dbReference type="EMBL" id="CP000733">
    <property type="protein sequence ID" value="ABS77194.1"/>
    <property type="molecule type" value="Genomic_DNA"/>
</dbReference>
<dbReference type="GO" id="GO:0016787">
    <property type="term" value="F:hydrolase activity"/>
    <property type="evidence" value="ECO:0007669"/>
    <property type="project" value="UniProtKB-KW"/>
</dbReference>
<dbReference type="Gene3D" id="3.60.15.10">
    <property type="entry name" value="Ribonuclease Z/Hydroxyacylglutathione hydrolase-like"/>
    <property type="match status" value="1"/>
</dbReference>
<reference evidence="2 3" key="1">
    <citation type="journal article" date="2009" name="Infect. Immun.">
        <title>Comparative genomics reveal extensive transposon-mediated genomic plasticity and diversity among potential effector proteins within the genus Coxiella.</title>
        <authorList>
            <person name="Beare P.A."/>
            <person name="Unsworth N."/>
            <person name="Andoh M."/>
            <person name="Voth D.E."/>
            <person name="Omsland A."/>
            <person name="Gilk S.D."/>
            <person name="Williams K.P."/>
            <person name="Sobral B.W."/>
            <person name="Kupko J.J.III."/>
            <person name="Porcella S.F."/>
            <person name="Samuel J.E."/>
            <person name="Heinzen R.A."/>
        </authorList>
    </citation>
    <scope>NUCLEOTIDE SEQUENCE [LARGE SCALE GENOMIC DNA]</scope>
    <source>
        <strain evidence="2 3">Dugway 5J108-111</strain>
    </source>
</reference>
<dbReference type="KEGG" id="cbd:CBUD_1470"/>
<feature type="domain" description="Metallo-beta-lactamase" evidence="1">
    <location>
        <begin position="19"/>
        <end position="209"/>
    </location>
</feature>
<dbReference type="Pfam" id="PF23023">
    <property type="entry name" value="Anti-Pycsar_Apyc1"/>
    <property type="match status" value="1"/>
</dbReference>
<dbReference type="SUPFAM" id="SSF56281">
    <property type="entry name" value="Metallo-hydrolase/oxidoreductase"/>
    <property type="match status" value="1"/>
</dbReference>
<evidence type="ECO:0000313" key="2">
    <source>
        <dbReference type="EMBL" id="ABS77194.1"/>
    </source>
</evidence>
<dbReference type="SMART" id="SM00849">
    <property type="entry name" value="Lactamase_B"/>
    <property type="match status" value="1"/>
</dbReference>
<dbReference type="Proteomes" id="UP000008555">
    <property type="component" value="Chromosome"/>
</dbReference>
<dbReference type="EC" id="3.-.-.-" evidence="2"/>
<proteinExistence type="predicted"/>
<dbReference type="RefSeq" id="WP_005771053.1">
    <property type="nucleotide sequence ID" value="NC_009727.1"/>
</dbReference>
<dbReference type="PANTHER" id="PTHR42663:SF6">
    <property type="entry name" value="HYDROLASE C777.06C-RELATED"/>
    <property type="match status" value="1"/>
</dbReference>
<dbReference type="PANTHER" id="PTHR42663">
    <property type="entry name" value="HYDROLASE C777.06C-RELATED-RELATED"/>
    <property type="match status" value="1"/>
</dbReference>
<dbReference type="HOGENOM" id="CLU_096503_1_0_6"/>
<keyword evidence="2" id="KW-0378">Hydrolase</keyword>
<gene>
    <name evidence="2" type="ordered locus">CBUD_1470</name>
</gene>
<evidence type="ECO:0000313" key="3">
    <source>
        <dbReference type="Proteomes" id="UP000008555"/>
    </source>
</evidence>
<protein>
    <submittedName>
        <fullName evidence="2">Metal-dependent hydrolase</fullName>
        <ecNumber evidence="2">3.-.-.-</ecNumber>
    </submittedName>
</protein>
<dbReference type="GO" id="GO:0046872">
    <property type="term" value="F:metal ion binding"/>
    <property type="evidence" value="ECO:0007669"/>
    <property type="project" value="UniProtKB-KW"/>
</dbReference>
<dbReference type="InterPro" id="IPR001279">
    <property type="entry name" value="Metallo-B-lactamas"/>
</dbReference>
<name>A9KGH3_COXBN</name>
<dbReference type="InterPro" id="IPR036866">
    <property type="entry name" value="RibonucZ/Hydroxyglut_hydro"/>
</dbReference>
<organism evidence="2 3">
    <name type="scientific">Coxiella burnetii (strain Dugway 5J108-111)</name>
    <dbReference type="NCBI Taxonomy" id="434922"/>
    <lineage>
        <taxon>Bacteria</taxon>
        <taxon>Pseudomonadati</taxon>
        <taxon>Pseudomonadota</taxon>
        <taxon>Gammaproteobacteria</taxon>
        <taxon>Legionellales</taxon>
        <taxon>Coxiellaceae</taxon>
        <taxon>Coxiella</taxon>
    </lineage>
</organism>
<accession>A9KGH3</accession>
<dbReference type="AlphaFoldDB" id="A9KGH3"/>
<sequence>MKLIFLGSGSAFADISNNFQSNILLENSNHKRLLIDCGTDAHHSLKNVNLRYADIDSVYVSHFHFDHVGGLEWLAFSAYFDPAVKKPKLFIHPSMLNILWDHVLSGGLQSLKGESPATLETYFTLAPIREEKYFTWESINFEMVKTIHVHNGKLLLPSYGLFFSLEKTKIFITTDTQFFPHRYADYYREADLIFHDCEIDKTKTGVHAHFQQLMNLNPAIKSKMWLYHYSENDLPDAKAAGFQGFVKRGQTFNF</sequence>
<evidence type="ECO:0000259" key="1">
    <source>
        <dbReference type="SMART" id="SM00849"/>
    </source>
</evidence>